<evidence type="ECO:0000313" key="2">
    <source>
        <dbReference type="EMBL" id="DAE00813.1"/>
    </source>
</evidence>
<proteinExistence type="predicted"/>
<protein>
    <submittedName>
        <fullName evidence="2">Uncharacterized protein</fullName>
    </submittedName>
</protein>
<sequence>MIKTSPAYQAAIVGSPRRIELLTVVDISDPDMAYGEVTSSGLAPWSKPEELHDKSYDTPARYATLERGRWLLDGSFDIFPEDFKVEAPMAVATEAISGDDGTFAEPVWVQQSFSDVDVLQACSVFFSTDPLDGVPADFTVEIITAGQVFHTQTFTGNTATEVAVTGFTVQTPDAIKVTATRWSLPGRRMRVVEILPGAVERWSPRMLASFSVVQQGDFSCLALPYGSMSLAMDNKDRRFEPRSKNGLFQSIEERQGVDAFIGVRTESGAVVRCKVGRFYQSGNGWKTGDNSLTIQWSLVDIIGLLTDRTFLPPSPLPTTLGGWIGALAAQLGENFKDRWHVDPAYTALPVTVRTATDIQGKKCGDILRWVCQATGTWPRADASTGDLTAEPLWSEGNKITLDNLTAYPVMKANDQLASLIFKLADGADTEYVVSGNSTSSEKTVTIQNPFLHTTAQALAAARLILSCYGGNVIETTGRGDPAGEIGDVDTIWLDESQATTARRMMQNFQIQGGVLQGCQSKLLQADGSYLYSRSVVLTESGKWTAPAGVTHIRVAIGQGGQGGGYGEDGYVYGSGWRPGQGVAAGYGEDGAPGLGGKVWYDSLTINAGQTFDVSIGKGGEAAVRKGDAGLEGEETTFGVYSSANGQRYANGYTDINSGDSYARTGVASPAKGTSDGAAGGKGGDPGQGYWKEYTVRPNPAKPDVVNTSYKFIITKQPGPGHPGKPGGDGFVLIAWDKSEETA</sequence>
<organism evidence="2">
    <name type="scientific">Siphoviridae sp. ctEqU3</name>
    <dbReference type="NCBI Taxonomy" id="2825399"/>
    <lineage>
        <taxon>Viruses</taxon>
        <taxon>Duplodnaviria</taxon>
        <taxon>Heunggongvirae</taxon>
        <taxon>Uroviricota</taxon>
        <taxon>Caudoviricetes</taxon>
    </lineage>
</organism>
<evidence type="ECO:0000256" key="1">
    <source>
        <dbReference type="SAM" id="MobiDB-lite"/>
    </source>
</evidence>
<reference evidence="2" key="1">
    <citation type="journal article" date="2021" name="Proc. Natl. Acad. Sci. U.S.A.">
        <title>A Catalog of Tens of Thousands of Viruses from Human Metagenomes Reveals Hidden Associations with Chronic Diseases.</title>
        <authorList>
            <person name="Tisza M.J."/>
            <person name="Buck C.B."/>
        </authorList>
    </citation>
    <scope>NUCLEOTIDE SEQUENCE</scope>
    <source>
        <strain evidence="2">CtEqU3</strain>
    </source>
</reference>
<name>A0A8S5P2E1_9CAUD</name>
<accession>A0A8S5P2E1</accession>
<dbReference type="EMBL" id="BK015311">
    <property type="protein sequence ID" value="DAE00813.1"/>
    <property type="molecule type" value="Genomic_DNA"/>
</dbReference>
<feature type="region of interest" description="Disordered" evidence="1">
    <location>
        <begin position="665"/>
        <end position="685"/>
    </location>
</feature>